<evidence type="ECO:0000256" key="1">
    <source>
        <dbReference type="SAM" id="MobiDB-lite"/>
    </source>
</evidence>
<proteinExistence type="predicted"/>
<dbReference type="AlphaFoldDB" id="A0A9P7Q349"/>
<name>A0A9P7Q349_9HYPO</name>
<accession>A0A9P7Q349</accession>
<evidence type="ECO:0008006" key="4">
    <source>
        <dbReference type="Google" id="ProtNLM"/>
    </source>
</evidence>
<dbReference type="EMBL" id="SRQM01000098">
    <property type="protein sequence ID" value="KAG6118624.1"/>
    <property type="molecule type" value="Genomic_DNA"/>
</dbReference>
<organism evidence="2 3">
    <name type="scientific">Claviceps humidiphila</name>
    <dbReference type="NCBI Taxonomy" id="1294629"/>
    <lineage>
        <taxon>Eukaryota</taxon>
        <taxon>Fungi</taxon>
        <taxon>Dikarya</taxon>
        <taxon>Ascomycota</taxon>
        <taxon>Pezizomycotina</taxon>
        <taxon>Sordariomycetes</taxon>
        <taxon>Hypocreomycetidae</taxon>
        <taxon>Hypocreales</taxon>
        <taxon>Clavicipitaceae</taxon>
        <taxon>Claviceps</taxon>
    </lineage>
</organism>
<dbReference type="CDD" id="cd00084">
    <property type="entry name" value="HMG-box_SF"/>
    <property type="match status" value="1"/>
</dbReference>
<comment type="caution">
    <text evidence="2">The sequence shown here is derived from an EMBL/GenBank/DDBJ whole genome shotgun (WGS) entry which is preliminary data.</text>
</comment>
<dbReference type="InterPro" id="IPR036910">
    <property type="entry name" value="HMG_box_dom_sf"/>
</dbReference>
<feature type="compositionally biased region" description="Basic and acidic residues" evidence="1">
    <location>
        <begin position="72"/>
        <end position="86"/>
    </location>
</feature>
<gene>
    <name evidence="2" type="ORF">E4U13_008383</name>
</gene>
<sequence length="332" mass="37176">MFSTVGRAAIGRASTRRVLLPNRPAASPGLATQFFCGPARTLSIAARLLSPAKAAVDEDGAPVTKKKRKSPAKKDPEAKKEAAAAKKEAAKKEAAVKKEVAKKLQAETKKKALEQIEELGDRVLYRELKEAALLKPDDLKLLPNSAFQVYLAECKAAGNSHDLKESWPIYHDLTIEEKERLAAIAQENKVANKKIKEEWILSQPAEVIYLANLARKRMAQIDSTSGEKKRCMIIHDSRQPDGLPTAVGAFIRQRYPDVKYDHNAGPDTIRALASEWRNLPEEQKAEFSELNKQERVKQSARLAEMKGKALQWIIKERKHWPNLVTDLFEKKS</sequence>
<dbReference type="Proteomes" id="UP000732380">
    <property type="component" value="Unassembled WGS sequence"/>
</dbReference>
<evidence type="ECO:0000313" key="3">
    <source>
        <dbReference type="Proteomes" id="UP000732380"/>
    </source>
</evidence>
<feature type="region of interest" description="Disordered" evidence="1">
    <location>
        <begin position="56"/>
        <end position="86"/>
    </location>
</feature>
<dbReference type="Gene3D" id="1.10.30.10">
    <property type="entry name" value="High mobility group box domain"/>
    <property type="match status" value="1"/>
</dbReference>
<dbReference type="SUPFAM" id="SSF47095">
    <property type="entry name" value="HMG-box"/>
    <property type="match status" value="1"/>
</dbReference>
<keyword evidence="3" id="KW-1185">Reference proteome</keyword>
<evidence type="ECO:0000313" key="2">
    <source>
        <dbReference type="EMBL" id="KAG6118624.1"/>
    </source>
</evidence>
<reference evidence="2 3" key="1">
    <citation type="journal article" date="2020" name="bioRxiv">
        <title>Whole genome comparisons of ergot fungi reveals the divergence and evolution of species within the genus Claviceps are the result of varying mechanisms driving genome evolution and host range expansion.</title>
        <authorList>
            <person name="Wyka S.A."/>
            <person name="Mondo S.J."/>
            <person name="Liu M."/>
            <person name="Dettman J."/>
            <person name="Nalam V."/>
            <person name="Broders K.D."/>
        </authorList>
    </citation>
    <scope>NUCLEOTIDE SEQUENCE [LARGE SCALE GENOMIC DNA]</scope>
    <source>
        <strain evidence="2 3">LM576</strain>
    </source>
</reference>
<protein>
    <recommendedName>
        <fullName evidence="4">HMG box domain-containing protein</fullName>
    </recommendedName>
</protein>